<sequence length="166" mass="19487">MLYFLALLIFQAAYIFFGQKTDAGMFNGAVASVAYRFISIVIILKATQDKRWHMIFLTSLPIFFIYLYLVNLIRDSIANSYYVWIANGFLTAFLSGLAVTNYCYKEDQKSFWLLLSALLFVIQIGLFFVNKFYLKQDIFLHMVVVFYGISHYTFYKFMIFKDSEKS</sequence>
<keyword evidence="3" id="KW-1185">Reference proteome</keyword>
<dbReference type="OrthoDB" id="1367216at2"/>
<dbReference type="Proteomes" id="UP000030121">
    <property type="component" value="Unassembled WGS sequence"/>
</dbReference>
<evidence type="ECO:0000256" key="1">
    <source>
        <dbReference type="SAM" id="Phobius"/>
    </source>
</evidence>
<accession>A0A0A2MC30</accession>
<dbReference type="STRING" id="1121899.GCA_000430025_02310"/>
<dbReference type="EMBL" id="JRLW01000013">
    <property type="protein sequence ID" value="KGO89018.1"/>
    <property type="molecule type" value="Genomic_DNA"/>
</dbReference>
<keyword evidence="1" id="KW-0812">Transmembrane</keyword>
<keyword evidence="1" id="KW-1133">Transmembrane helix</keyword>
<feature type="transmembrane region" description="Helical" evidence="1">
    <location>
        <begin position="51"/>
        <end position="69"/>
    </location>
</feature>
<comment type="caution">
    <text evidence="2">The sequence shown here is derived from an EMBL/GenBank/DDBJ whole genome shotgun (WGS) entry which is preliminary data.</text>
</comment>
<feature type="transmembrane region" description="Helical" evidence="1">
    <location>
        <begin position="25"/>
        <end position="44"/>
    </location>
</feature>
<organism evidence="2 3">
    <name type="scientific">Flavobacterium suncheonense GH29-5 = DSM 17707</name>
    <dbReference type="NCBI Taxonomy" id="1121899"/>
    <lineage>
        <taxon>Bacteria</taxon>
        <taxon>Pseudomonadati</taxon>
        <taxon>Bacteroidota</taxon>
        <taxon>Flavobacteriia</taxon>
        <taxon>Flavobacteriales</taxon>
        <taxon>Flavobacteriaceae</taxon>
        <taxon>Flavobacterium</taxon>
    </lineage>
</organism>
<evidence type="ECO:0000313" key="3">
    <source>
        <dbReference type="Proteomes" id="UP000030121"/>
    </source>
</evidence>
<feature type="transmembrane region" description="Helical" evidence="1">
    <location>
        <begin position="111"/>
        <end position="132"/>
    </location>
</feature>
<feature type="transmembrane region" description="Helical" evidence="1">
    <location>
        <begin position="138"/>
        <end position="155"/>
    </location>
</feature>
<dbReference type="AlphaFoldDB" id="A0A0A2MC30"/>
<evidence type="ECO:0000313" key="2">
    <source>
        <dbReference type="EMBL" id="KGO89018.1"/>
    </source>
</evidence>
<reference evidence="2 3" key="1">
    <citation type="submission" date="2013-09" db="EMBL/GenBank/DDBJ databases">
        <authorList>
            <person name="Zeng Z."/>
            <person name="Chen C."/>
        </authorList>
    </citation>
    <scope>NUCLEOTIDE SEQUENCE [LARGE SCALE GENOMIC DNA]</scope>
    <source>
        <strain evidence="2 3">GH29-5</strain>
    </source>
</reference>
<dbReference type="RefSeq" id="WP_026980725.1">
    <property type="nucleotide sequence ID" value="NZ_AUCZ01000011.1"/>
</dbReference>
<dbReference type="eggNOG" id="ENOG502ZE1T">
    <property type="taxonomic scope" value="Bacteria"/>
</dbReference>
<proteinExistence type="predicted"/>
<keyword evidence="1" id="KW-0472">Membrane</keyword>
<protein>
    <submittedName>
        <fullName evidence="2">Uncharacterized protein</fullName>
    </submittedName>
</protein>
<gene>
    <name evidence="2" type="ORF">Q764_10470</name>
</gene>
<feature type="transmembrane region" description="Helical" evidence="1">
    <location>
        <begin position="81"/>
        <end position="104"/>
    </location>
</feature>
<name>A0A0A2MC30_9FLAO</name>